<keyword evidence="4" id="KW-1185">Reference proteome</keyword>
<dbReference type="PANTHER" id="PTHR43081">
    <property type="entry name" value="ADENYLATE CYCLASE, TERMINAL-DIFFERENTIATION SPECIFIC-RELATED"/>
    <property type="match status" value="1"/>
</dbReference>
<feature type="transmembrane region" description="Helical" evidence="1">
    <location>
        <begin position="347"/>
        <end position="367"/>
    </location>
</feature>
<dbReference type="SMART" id="SM00044">
    <property type="entry name" value="CYCc"/>
    <property type="match status" value="1"/>
</dbReference>
<evidence type="ECO:0000259" key="2">
    <source>
        <dbReference type="PROSITE" id="PS50125"/>
    </source>
</evidence>
<keyword evidence="1" id="KW-0472">Membrane</keyword>
<evidence type="ECO:0000256" key="1">
    <source>
        <dbReference type="SAM" id="Phobius"/>
    </source>
</evidence>
<dbReference type="InterPro" id="IPR050697">
    <property type="entry name" value="Adenylyl/Guanylyl_Cyclase_3/4"/>
</dbReference>
<dbReference type="Pfam" id="PF00211">
    <property type="entry name" value="Guanylate_cyc"/>
    <property type="match status" value="1"/>
</dbReference>
<proteinExistence type="predicted"/>
<feature type="transmembrane region" description="Helical" evidence="1">
    <location>
        <begin position="292"/>
        <end position="313"/>
    </location>
</feature>
<sequence length="650" mass="69154">MTERPERRRRLRFGGWPAAILAVALATGVGFAVGHRLEPRIGDILTSVLHVWHDPPKDIVVVAVDEETLSTLPYRSPIDRAFLAELIARIDRAKPAVIGLDILIDQRSEPAKDLALLSAVRTARTPIVMGFATRMDGLTEKQAAFLTDALAGFDKGLVTLLRERDDGTVRDLTAGRVVDGDWQDGLAAAIATRLGAKVPRAGDPGRITYFSDAEGRPHRFPVYPAHVAANLPDAWFAGKAVLIGAMLPTADLHQTPFTTALGAEAGLIHGVLIHAQMLAQMLAGTHYETLELLGELGFTALLAVLTALVFAGLSSPLLRIVGLGALLLALWAVGIQVFTHAHLQLPLIAPSLAALVVGGILAAVQWLRDRAQRDYIEHAFSHYVSPALVRRMVSSEEALALGGEKRIITSVFTDLEGFTHLAEGLPAQEVAELLNEYLDRVCGLFLAHEATIDKIVGDAVVGFFGAPESQDDQAARAVALALAVDAFSEGYRSVLKERGISLGVTRIGVHRGEAIVGNFGGKRFFDYTAIGDTVNTASRLEAANRTIGGRICVSGTVAEAAPDRTFRPIGTLVVKGKSIGIACFEPLSGNGATAETYRKSFAALEAGDLDAARAGFEEALREAPGDPLSAFWLGRIAAGQTSTTIVLAAK</sequence>
<keyword evidence="1" id="KW-0812">Transmembrane</keyword>
<evidence type="ECO:0000313" key="4">
    <source>
        <dbReference type="Proteomes" id="UP001209755"/>
    </source>
</evidence>
<gene>
    <name evidence="3" type="ORF">M2319_000715</name>
</gene>
<dbReference type="SUPFAM" id="SSF55073">
    <property type="entry name" value="Nucleotide cyclase"/>
    <property type="match status" value="1"/>
</dbReference>
<dbReference type="Pfam" id="PF05226">
    <property type="entry name" value="CHASE2"/>
    <property type="match status" value="1"/>
</dbReference>
<accession>A0ABT3H7P1</accession>
<keyword evidence="1" id="KW-1133">Transmembrane helix</keyword>
<dbReference type="PANTHER" id="PTHR43081:SF20">
    <property type="entry name" value="TWO-COMPONENT RESPONSE REGULATOR"/>
    <property type="match status" value="1"/>
</dbReference>
<feature type="domain" description="Guanylate cyclase" evidence="2">
    <location>
        <begin position="409"/>
        <end position="541"/>
    </location>
</feature>
<organism evidence="3 4">
    <name type="scientific">Rhodobium gokarnense</name>
    <dbReference type="NCBI Taxonomy" id="364296"/>
    <lineage>
        <taxon>Bacteria</taxon>
        <taxon>Pseudomonadati</taxon>
        <taxon>Pseudomonadota</taxon>
        <taxon>Alphaproteobacteria</taxon>
        <taxon>Hyphomicrobiales</taxon>
        <taxon>Rhodobiaceae</taxon>
        <taxon>Rhodobium</taxon>
    </lineage>
</organism>
<reference evidence="4" key="1">
    <citation type="submission" date="2023-07" db="EMBL/GenBank/DDBJ databases">
        <title>Genome sequencing of Purple Non-Sulfur Bacteria from various extreme environments.</title>
        <authorList>
            <person name="Mayer M."/>
        </authorList>
    </citation>
    <scope>NUCLEOTIDE SEQUENCE [LARGE SCALE GENOMIC DNA]</scope>
    <source>
        <strain evidence="4">DSM 17935</strain>
    </source>
</reference>
<dbReference type="InterPro" id="IPR001054">
    <property type="entry name" value="A/G_cyclase"/>
</dbReference>
<protein>
    <submittedName>
        <fullName evidence="3">Class 3 adenylate cyclase/CHASE2 domain-containing sensor protein</fullName>
    </submittedName>
</protein>
<dbReference type="SMART" id="SM01080">
    <property type="entry name" value="CHASE2"/>
    <property type="match status" value="1"/>
</dbReference>
<evidence type="ECO:0000313" key="3">
    <source>
        <dbReference type="EMBL" id="MCW2306396.1"/>
    </source>
</evidence>
<dbReference type="RefSeq" id="WP_264600066.1">
    <property type="nucleotide sequence ID" value="NZ_JAOQNS010000002.1"/>
</dbReference>
<dbReference type="Gene3D" id="3.30.70.1230">
    <property type="entry name" value="Nucleotide cyclase"/>
    <property type="match status" value="1"/>
</dbReference>
<comment type="caution">
    <text evidence="3">The sequence shown here is derived from an EMBL/GenBank/DDBJ whole genome shotgun (WGS) entry which is preliminary data.</text>
</comment>
<feature type="transmembrane region" description="Helical" evidence="1">
    <location>
        <begin position="320"/>
        <end position="341"/>
    </location>
</feature>
<dbReference type="PROSITE" id="PS50125">
    <property type="entry name" value="GUANYLATE_CYCLASE_2"/>
    <property type="match status" value="1"/>
</dbReference>
<dbReference type="CDD" id="cd07302">
    <property type="entry name" value="CHD"/>
    <property type="match status" value="1"/>
</dbReference>
<name>A0ABT3H7P1_9HYPH</name>
<dbReference type="EMBL" id="JAOQNS010000002">
    <property type="protein sequence ID" value="MCW2306396.1"/>
    <property type="molecule type" value="Genomic_DNA"/>
</dbReference>
<dbReference type="Proteomes" id="UP001209755">
    <property type="component" value="Unassembled WGS sequence"/>
</dbReference>
<dbReference type="InterPro" id="IPR007890">
    <property type="entry name" value="CHASE2"/>
</dbReference>
<dbReference type="InterPro" id="IPR029787">
    <property type="entry name" value="Nucleotide_cyclase"/>
</dbReference>